<reference evidence="6" key="1">
    <citation type="submission" date="2020-11" db="EMBL/GenBank/DDBJ databases">
        <title>Sequencing the genomes of 1000 actinobacteria strains.</title>
        <authorList>
            <person name="Klenk H.-P."/>
        </authorList>
    </citation>
    <scope>NUCLEOTIDE SEQUENCE</scope>
    <source>
        <strain evidence="6">DSM 45356</strain>
    </source>
</reference>
<evidence type="ECO:0000256" key="2">
    <source>
        <dbReference type="ARBA" id="ARBA00022737"/>
    </source>
</evidence>
<dbReference type="Gene3D" id="3.40.50.300">
    <property type="entry name" value="P-loop containing nucleotide triphosphate hydrolases"/>
    <property type="match status" value="2"/>
</dbReference>
<name>A0A8J7KIK0_9ACTN</name>
<evidence type="ECO:0000256" key="1">
    <source>
        <dbReference type="ARBA" id="ARBA00022448"/>
    </source>
</evidence>
<feature type="domain" description="ABC transporter" evidence="5">
    <location>
        <begin position="261"/>
        <end position="507"/>
    </location>
</feature>
<dbReference type="SMART" id="SM00382">
    <property type="entry name" value="AAA"/>
    <property type="match status" value="2"/>
</dbReference>
<keyword evidence="3" id="KW-0547">Nucleotide-binding</keyword>
<dbReference type="GO" id="GO:0005524">
    <property type="term" value="F:ATP binding"/>
    <property type="evidence" value="ECO:0007669"/>
    <property type="project" value="UniProtKB-KW"/>
</dbReference>
<dbReference type="Pfam" id="PF00005">
    <property type="entry name" value="ABC_tran"/>
    <property type="match status" value="2"/>
</dbReference>
<gene>
    <name evidence="6" type="ORF">IW245_000330</name>
</gene>
<dbReference type="RefSeq" id="WP_197001406.1">
    <property type="nucleotide sequence ID" value="NZ_BONS01000026.1"/>
</dbReference>
<organism evidence="6 7">
    <name type="scientific">Longispora fulva</name>
    <dbReference type="NCBI Taxonomy" id="619741"/>
    <lineage>
        <taxon>Bacteria</taxon>
        <taxon>Bacillati</taxon>
        <taxon>Actinomycetota</taxon>
        <taxon>Actinomycetes</taxon>
        <taxon>Micromonosporales</taxon>
        <taxon>Micromonosporaceae</taxon>
        <taxon>Longispora</taxon>
    </lineage>
</organism>
<keyword evidence="6" id="KW-0762">Sugar transport</keyword>
<keyword evidence="1" id="KW-0813">Transport</keyword>
<evidence type="ECO:0000313" key="6">
    <source>
        <dbReference type="EMBL" id="MBG6134136.1"/>
    </source>
</evidence>
<evidence type="ECO:0000256" key="3">
    <source>
        <dbReference type="ARBA" id="ARBA00022741"/>
    </source>
</evidence>
<dbReference type="PANTHER" id="PTHR43790">
    <property type="entry name" value="CARBOHYDRATE TRANSPORT ATP-BINDING PROTEIN MG119-RELATED"/>
    <property type="match status" value="1"/>
</dbReference>
<dbReference type="CDD" id="cd03216">
    <property type="entry name" value="ABC_Carb_Monos_I"/>
    <property type="match status" value="1"/>
</dbReference>
<dbReference type="InterPro" id="IPR003439">
    <property type="entry name" value="ABC_transporter-like_ATP-bd"/>
</dbReference>
<dbReference type="PROSITE" id="PS00211">
    <property type="entry name" value="ABC_TRANSPORTER_1"/>
    <property type="match status" value="1"/>
</dbReference>
<evidence type="ECO:0000259" key="5">
    <source>
        <dbReference type="PROSITE" id="PS50893"/>
    </source>
</evidence>
<feature type="domain" description="ABC transporter" evidence="5">
    <location>
        <begin position="17"/>
        <end position="260"/>
    </location>
</feature>
<dbReference type="InterPro" id="IPR003593">
    <property type="entry name" value="AAA+_ATPase"/>
</dbReference>
<accession>A0A8J7KIK0</accession>
<comment type="caution">
    <text evidence="6">The sequence shown here is derived from an EMBL/GenBank/DDBJ whole genome shotgun (WGS) entry which is preliminary data.</text>
</comment>
<dbReference type="PROSITE" id="PS50893">
    <property type="entry name" value="ABC_TRANSPORTER_2"/>
    <property type="match status" value="2"/>
</dbReference>
<evidence type="ECO:0000313" key="7">
    <source>
        <dbReference type="Proteomes" id="UP000622552"/>
    </source>
</evidence>
<sequence length="508" mass="53902">MTPSTHAASAPTHVPVAEARNVTKRYAGTVALDDAGIVVHAGRTHALVGRNGAGKSTMVSILTGLQRPDDGLVTFDGAPAPALSDRDGWRRRVACVYQKSTIIPSLSVAENLLLNRQSVRGPIRWGALRRRATDLLDQYDVPVDPRALAGDLTVEQCQMVEIARALSFGARFIVLDEPTAQLDGAAIAGLFQRMRDLQSQGVTFLFISHHLQEIYEVCQDVTVYRDARHVLTTPVADLPATGLVEAMTGEGRRVNGHTAARRIDEAAFAALEVSDLTLPGHYTDVSLRVRVGEIVGLAGGGGSGKAAVAETIAGLRRATHGAVRASGLEVMPGDVREALDMGIGFVPQDRNREGLVSSMSVAENATLTIAHEFGPAGFIPPRRRRALAERMIGDLAIKTDGPDQPVGTLSGGNAQKVVMARALASAPRALVLIGPTAGVDVRSKEFLLGVVAETASRGTGVVMVSDELDDLRLCDRVLVMVKGHIVREMSRGWADADLVAAMEGVLGR</sequence>
<dbReference type="SUPFAM" id="SSF52540">
    <property type="entry name" value="P-loop containing nucleoside triphosphate hydrolases"/>
    <property type="match status" value="2"/>
</dbReference>
<evidence type="ECO:0000256" key="4">
    <source>
        <dbReference type="ARBA" id="ARBA00022840"/>
    </source>
</evidence>
<keyword evidence="2" id="KW-0677">Repeat</keyword>
<protein>
    <submittedName>
        <fullName evidence="6">Simple sugar transport system ATP-binding protein</fullName>
    </submittedName>
</protein>
<dbReference type="CDD" id="cd03215">
    <property type="entry name" value="ABC_Carb_Monos_II"/>
    <property type="match status" value="1"/>
</dbReference>
<dbReference type="GO" id="GO:0016887">
    <property type="term" value="F:ATP hydrolysis activity"/>
    <property type="evidence" value="ECO:0007669"/>
    <property type="project" value="InterPro"/>
</dbReference>
<dbReference type="InterPro" id="IPR027417">
    <property type="entry name" value="P-loop_NTPase"/>
</dbReference>
<dbReference type="AlphaFoldDB" id="A0A8J7KIK0"/>
<dbReference type="InterPro" id="IPR017871">
    <property type="entry name" value="ABC_transporter-like_CS"/>
</dbReference>
<keyword evidence="4 6" id="KW-0067">ATP-binding</keyword>
<proteinExistence type="predicted"/>
<dbReference type="InterPro" id="IPR050107">
    <property type="entry name" value="ABC_carbohydrate_import_ATPase"/>
</dbReference>
<dbReference type="PANTHER" id="PTHR43790:SF9">
    <property type="entry name" value="GALACTOFURANOSE TRANSPORTER ATP-BINDING PROTEIN YTFR"/>
    <property type="match status" value="1"/>
</dbReference>
<dbReference type="Proteomes" id="UP000622552">
    <property type="component" value="Unassembled WGS sequence"/>
</dbReference>
<dbReference type="EMBL" id="JADOUF010000001">
    <property type="protein sequence ID" value="MBG6134136.1"/>
    <property type="molecule type" value="Genomic_DNA"/>
</dbReference>
<keyword evidence="7" id="KW-1185">Reference proteome</keyword>